<name>A0A9Q3EB81_9BASI</name>
<keyword evidence="2" id="KW-1185">Reference proteome</keyword>
<dbReference type="EMBL" id="AVOT02026098">
    <property type="protein sequence ID" value="MBW0517668.1"/>
    <property type="molecule type" value="Genomic_DNA"/>
</dbReference>
<dbReference type="SUPFAM" id="SSF53098">
    <property type="entry name" value="Ribonuclease H-like"/>
    <property type="match status" value="1"/>
</dbReference>
<dbReference type="GO" id="GO:0003676">
    <property type="term" value="F:nucleic acid binding"/>
    <property type="evidence" value="ECO:0007669"/>
    <property type="project" value="InterPro"/>
</dbReference>
<evidence type="ECO:0008006" key="3">
    <source>
        <dbReference type="Google" id="ProtNLM"/>
    </source>
</evidence>
<comment type="caution">
    <text evidence="1">The sequence shown here is derived from an EMBL/GenBank/DDBJ whole genome shotgun (WGS) entry which is preliminary data.</text>
</comment>
<dbReference type="Proteomes" id="UP000765509">
    <property type="component" value="Unassembled WGS sequence"/>
</dbReference>
<organism evidence="1 2">
    <name type="scientific">Austropuccinia psidii MF-1</name>
    <dbReference type="NCBI Taxonomy" id="1389203"/>
    <lineage>
        <taxon>Eukaryota</taxon>
        <taxon>Fungi</taxon>
        <taxon>Dikarya</taxon>
        <taxon>Basidiomycota</taxon>
        <taxon>Pucciniomycotina</taxon>
        <taxon>Pucciniomycetes</taxon>
        <taxon>Pucciniales</taxon>
        <taxon>Sphaerophragmiaceae</taxon>
        <taxon>Austropuccinia</taxon>
    </lineage>
</organism>
<accession>A0A9Q3EB81</accession>
<proteinExistence type="predicted"/>
<protein>
    <recommendedName>
        <fullName evidence="3">Integrase catalytic domain-containing protein</fullName>
    </recommendedName>
</protein>
<evidence type="ECO:0000313" key="1">
    <source>
        <dbReference type="EMBL" id="MBW0517668.1"/>
    </source>
</evidence>
<sequence>MIQIQEPNSPWEIVHMDWVTVLAPGGDRSFNTCPVLVERYSKTPIFLPFNKYNTAMDTAIMIWNRFIIHTGLFQSIISDRHPNSLQPYEKISITCLEQSYNSQKSITLKLMDYYRELYKL</sequence>
<reference evidence="1" key="1">
    <citation type="submission" date="2021-03" db="EMBL/GenBank/DDBJ databases">
        <title>Draft genome sequence of rust myrtle Austropuccinia psidii MF-1, a brazilian biotype.</title>
        <authorList>
            <person name="Quecine M.C."/>
            <person name="Pachon D.M.R."/>
            <person name="Bonatelli M.L."/>
            <person name="Correr F.H."/>
            <person name="Franceschini L.M."/>
            <person name="Leite T.F."/>
            <person name="Margarido G.R.A."/>
            <person name="Almeida C.A."/>
            <person name="Ferrarezi J.A."/>
            <person name="Labate C.A."/>
        </authorList>
    </citation>
    <scope>NUCLEOTIDE SEQUENCE</scope>
    <source>
        <strain evidence="1">MF-1</strain>
    </source>
</reference>
<dbReference type="Gene3D" id="3.30.420.10">
    <property type="entry name" value="Ribonuclease H-like superfamily/Ribonuclease H"/>
    <property type="match status" value="1"/>
</dbReference>
<dbReference type="InterPro" id="IPR036397">
    <property type="entry name" value="RNaseH_sf"/>
</dbReference>
<dbReference type="InterPro" id="IPR012337">
    <property type="entry name" value="RNaseH-like_sf"/>
</dbReference>
<gene>
    <name evidence="1" type="ORF">O181_057383</name>
</gene>
<evidence type="ECO:0000313" key="2">
    <source>
        <dbReference type="Proteomes" id="UP000765509"/>
    </source>
</evidence>
<dbReference type="AlphaFoldDB" id="A0A9Q3EB81"/>